<evidence type="ECO:0000313" key="4">
    <source>
        <dbReference type="Proteomes" id="UP001589707"/>
    </source>
</evidence>
<evidence type="ECO:0000256" key="1">
    <source>
        <dbReference type="SAM" id="MobiDB-lite"/>
    </source>
</evidence>
<protein>
    <recommendedName>
        <fullName evidence="5">Secreted protein</fullName>
    </recommendedName>
</protein>
<gene>
    <name evidence="3" type="ORF">ACFFN1_09395</name>
</gene>
<reference evidence="3 4" key="1">
    <citation type="submission" date="2024-09" db="EMBL/GenBank/DDBJ databases">
        <authorList>
            <person name="Sun Q."/>
            <person name="Mori K."/>
        </authorList>
    </citation>
    <scope>NUCLEOTIDE SEQUENCE [LARGE SCALE GENOMIC DNA]</scope>
    <source>
        <strain evidence="3 4">JCM 11683</strain>
    </source>
</reference>
<evidence type="ECO:0000313" key="3">
    <source>
        <dbReference type="EMBL" id="MFB9776611.1"/>
    </source>
</evidence>
<comment type="caution">
    <text evidence="3">The sequence shown here is derived from an EMBL/GenBank/DDBJ whole genome shotgun (WGS) entry which is preliminary data.</text>
</comment>
<evidence type="ECO:0008006" key="5">
    <source>
        <dbReference type="Google" id="ProtNLM"/>
    </source>
</evidence>
<organism evidence="3 4">
    <name type="scientific">Brevibacterium otitidis</name>
    <dbReference type="NCBI Taxonomy" id="53364"/>
    <lineage>
        <taxon>Bacteria</taxon>
        <taxon>Bacillati</taxon>
        <taxon>Actinomycetota</taxon>
        <taxon>Actinomycetes</taxon>
        <taxon>Micrococcales</taxon>
        <taxon>Brevibacteriaceae</taxon>
        <taxon>Brevibacterium</taxon>
    </lineage>
</organism>
<sequence>MRQIVKPRMVQISTALCAAVLVLSACGGANKEMEEDTGGGADSASSVEQWQHDFTRCMSDEGIELADGGGIPVNADGSFGGSEDSGDFDRALQTCEEKLGPPPQDAGAVGDEELEAQLLRFSKCMREAGYDVPDPDFGSGDGPVISGVPDADPEDVERCSAEAGLEVGAGVEQ</sequence>
<name>A0ABV5X3I9_9MICO</name>
<dbReference type="PROSITE" id="PS51257">
    <property type="entry name" value="PROKAR_LIPOPROTEIN"/>
    <property type="match status" value="1"/>
</dbReference>
<keyword evidence="4" id="KW-1185">Reference proteome</keyword>
<evidence type="ECO:0000256" key="2">
    <source>
        <dbReference type="SAM" id="SignalP"/>
    </source>
</evidence>
<dbReference type="Proteomes" id="UP001589707">
    <property type="component" value="Unassembled WGS sequence"/>
</dbReference>
<proteinExistence type="predicted"/>
<dbReference type="EMBL" id="JBHMAU010000059">
    <property type="protein sequence ID" value="MFB9776611.1"/>
    <property type="molecule type" value="Genomic_DNA"/>
</dbReference>
<keyword evidence="2" id="KW-0732">Signal</keyword>
<feature type="region of interest" description="Disordered" evidence="1">
    <location>
        <begin position="68"/>
        <end position="88"/>
    </location>
</feature>
<feature type="chain" id="PRO_5046358457" description="Secreted protein" evidence="2">
    <location>
        <begin position="32"/>
        <end position="173"/>
    </location>
</feature>
<accession>A0ABV5X3I9</accession>
<dbReference type="RefSeq" id="WP_376840452.1">
    <property type="nucleotide sequence ID" value="NZ_JBHMAU010000059.1"/>
</dbReference>
<feature type="region of interest" description="Disordered" evidence="1">
    <location>
        <begin position="132"/>
        <end position="173"/>
    </location>
</feature>
<feature type="signal peptide" evidence="2">
    <location>
        <begin position="1"/>
        <end position="31"/>
    </location>
</feature>